<evidence type="ECO:0000313" key="3">
    <source>
        <dbReference type="EMBL" id="UPV74402.1"/>
    </source>
</evidence>
<keyword evidence="2" id="KW-0472">Membrane</keyword>
<keyword evidence="4" id="KW-1185">Reference proteome</keyword>
<keyword evidence="2" id="KW-1133">Transmembrane helix</keyword>
<gene>
    <name evidence="3" type="ORF">M0R89_17950</name>
</gene>
<dbReference type="RefSeq" id="WP_248650448.1">
    <property type="nucleotide sequence ID" value="NZ_CP096659.1"/>
</dbReference>
<evidence type="ECO:0000313" key="4">
    <source>
        <dbReference type="Proteomes" id="UP000830729"/>
    </source>
</evidence>
<feature type="transmembrane region" description="Helical" evidence="2">
    <location>
        <begin position="259"/>
        <end position="278"/>
    </location>
</feature>
<feature type="transmembrane region" description="Helical" evidence="2">
    <location>
        <begin position="378"/>
        <end position="398"/>
    </location>
</feature>
<name>A0A8U0HTG7_9EURY</name>
<feature type="compositionally biased region" description="Basic and acidic residues" evidence="1">
    <location>
        <begin position="445"/>
        <end position="454"/>
    </location>
</feature>
<feature type="transmembrane region" description="Helical" evidence="2">
    <location>
        <begin position="318"/>
        <end position="342"/>
    </location>
</feature>
<dbReference type="GeneID" id="72187123"/>
<dbReference type="EMBL" id="CP096659">
    <property type="protein sequence ID" value="UPV74402.1"/>
    <property type="molecule type" value="Genomic_DNA"/>
</dbReference>
<keyword evidence="2" id="KW-0812">Transmembrane</keyword>
<evidence type="ECO:0000256" key="2">
    <source>
        <dbReference type="SAM" id="Phobius"/>
    </source>
</evidence>
<feature type="transmembrane region" description="Helical" evidence="2">
    <location>
        <begin position="224"/>
        <end position="247"/>
    </location>
</feature>
<proteinExistence type="predicted"/>
<dbReference type="KEGG" id="halx:M0R89_17950"/>
<feature type="region of interest" description="Disordered" evidence="1">
    <location>
        <begin position="435"/>
        <end position="454"/>
    </location>
</feature>
<dbReference type="AlphaFoldDB" id="A0A8U0HTG7"/>
<reference evidence="3 4" key="1">
    <citation type="submission" date="2022-04" db="EMBL/GenBank/DDBJ databases">
        <title>Diverse halophilic archaea isolated from saline environments.</title>
        <authorList>
            <person name="Cui H.-L."/>
        </authorList>
    </citation>
    <scope>NUCLEOTIDE SEQUENCE [LARGE SCALE GENOMIC DNA]</scope>
    <source>
        <strain evidence="3 4">XZYJT49</strain>
    </source>
</reference>
<evidence type="ECO:0000256" key="1">
    <source>
        <dbReference type="SAM" id="MobiDB-lite"/>
    </source>
</evidence>
<sequence length="454" mass="45769">MARVLRLAACALVVVSLLAVVAPGSAAPPPRPLCDACGESLEKTAASRDLTVSVERSTATVSVARNGTATWVVRNRLADSPGVERLRENDTLRSEIADDAMWDAEFVAANVSSSGVLTMRYREPDFAEASVGGTLRSGEFTDAYGYRNLDGLGADRLVVVAPEGTEVGWTVPGATVSDDGRRTVLTAFEDRGFVTFVPEESALGPLLSLLAVGTLVAPRVGSNLVAVVVFPTALFGLFVGAVGAGVSRSDGLVGRVGEAVGPVLVGVGVLLTGGALLASGGLSLLGGAATPLFGVGATAVVFGALLGRPAVRARATYWRLVAAGGVGVALAAGTTLVGAVAFDQSGLTYSLLSSFPPLVAVFALFPAGYALGRGDRRLALATAAVGFALSVLPFVSLLSPTRGFGLFVAVFVAAYAGAVAAVGTPLFVVGASLADSSGDASTSPDDERPTATAE</sequence>
<feature type="transmembrane region" description="Helical" evidence="2">
    <location>
        <begin position="284"/>
        <end position="306"/>
    </location>
</feature>
<accession>A0A8U0HTG7</accession>
<dbReference type="Proteomes" id="UP000830729">
    <property type="component" value="Chromosome"/>
</dbReference>
<organism evidence="3 4">
    <name type="scientific">Halorussus limi</name>
    <dbReference type="NCBI Taxonomy" id="2938695"/>
    <lineage>
        <taxon>Archaea</taxon>
        <taxon>Methanobacteriati</taxon>
        <taxon>Methanobacteriota</taxon>
        <taxon>Stenosarchaea group</taxon>
        <taxon>Halobacteria</taxon>
        <taxon>Halobacteriales</taxon>
        <taxon>Haladaptataceae</taxon>
        <taxon>Halorussus</taxon>
    </lineage>
</organism>
<protein>
    <submittedName>
        <fullName evidence="3">Uncharacterized protein</fullName>
    </submittedName>
</protein>
<feature type="transmembrane region" description="Helical" evidence="2">
    <location>
        <begin position="348"/>
        <end position="371"/>
    </location>
</feature>
<feature type="transmembrane region" description="Helical" evidence="2">
    <location>
        <begin position="404"/>
        <end position="429"/>
    </location>
</feature>